<dbReference type="Gene3D" id="1.10.275.10">
    <property type="entry name" value="Fumarase/aspartase (N-terminal domain)"/>
    <property type="match status" value="1"/>
</dbReference>
<keyword evidence="4" id="KW-1185">Reference proteome</keyword>
<name>A0A0F4JQ28_9ACTN</name>
<evidence type="ECO:0000256" key="1">
    <source>
        <dbReference type="ARBA" id="ARBA00023239"/>
    </source>
</evidence>
<dbReference type="InterPro" id="IPR051546">
    <property type="entry name" value="Aspartate_Ammonia-Lyase"/>
</dbReference>
<reference evidence="3 4" key="1">
    <citation type="submission" date="2015-02" db="EMBL/GenBank/DDBJ databases">
        <authorList>
            <person name="Ju K.-S."/>
            <person name="Doroghazi J.R."/>
            <person name="Metcalf W."/>
        </authorList>
    </citation>
    <scope>NUCLEOTIDE SEQUENCE [LARGE SCALE GENOMIC DNA]</scope>
    <source>
        <strain evidence="3 4">NRRL ISP-5550</strain>
    </source>
</reference>
<dbReference type="PANTHER" id="PTHR42696">
    <property type="entry name" value="ASPARTATE AMMONIA-LYASE"/>
    <property type="match status" value="1"/>
</dbReference>
<dbReference type="EMBL" id="JZWV01000192">
    <property type="protein sequence ID" value="KJY35868.1"/>
    <property type="molecule type" value="Genomic_DNA"/>
</dbReference>
<proteinExistence type="predicted"/>
<evidence type="ECO:0000313" key="3">
    <source>
        <dbReference type="EMBL" id="KJY35868.1"/>
    </source>
</evidence>
<dbReference type="Pfam" id="PF00206">
    <property type="entry name" value="Lyase_1"/>
    <property type="match status" value="1"/>
</dbReference>
<dbReference type="InterPro" id="IPR024083">
    <property type="entry name" value="Fumarase/histidase_N"/>
</dbReference>
<feature type="non-terminal residue" evidence="3">
    <location>
        <position position="82"/>
    </location>
</feature>
<dbReference type="GO" id="GO:0006531">
    <property type="term" value="P:aspartate metabolic process"/>
    <property type="evidence" value="ECO:0007669"/>
    <property type="project" value="TreeGrafter"/>
</dbReference>
<dbReference type="GO" id="GO:0008797">
    <property type="term" value="F:aspartate ammonia-lyase activity"/>
    <property type="evidence" value="ECO:0007669"/>
    <property type="project" value="TreeGrafter"/>
</dbReference>
<dbReference type="Proteomes" id="UP000033551">
    <property type="component" value="Unassembled WGS sequence"/>
</dbReference>
<dbReference type="PATRIC" id="fig|68223.7.peg.4969"/>
<dbReference type="GO" id="GO:0005829">
    <property type="term" value="C:cytosol"/>
    <property type="evidence" value="ECO:0007669"/>
    <property type="project" value="TreeGrafter"/>
</dbReference>
<dbReference type="InterPro" id="IPR008948">
    <property type="entry name" value="L-Aspartase-like"/>
</dbReference>
<dbReference type="InterPro" id="IPR022761">
    <property type="entry name" value="Fumarate_lyase_N"/>
</dbReference>
<dbReference type="SUPFAM" id="SSF48557">
    <property type="entry name" value="L-aspartase-like"/>
    <property type="match status" value="1"/>
</dbReference>
<dbReference type="AlphaFoldDB" id="A0A0F4JQ28"/>
<keyword evidence="1" id="KW-0456">Lyase</keyword>
<accession>A0A0F4JQ28</accession>
<dbReference type="RefSeq" id="WP_045946876.1">
    <property type="nucleotide sequence ID" value="NZ_JZWV01000192.1"/>
</dbReference>
<sequence>MTASTRSEHDLLGDRDVPADAYWGVHTLRATENFPITGTPISAYPHLIDALAAVKEAAALANGELGLLEPAKAAAIVTACQE</sequence>
<comment type="caution">
    <text evidence="3">The sequence shown here is derived from an EMBL/GenBank/DDBJ whole genome shotgun (WGS) entry which is preliminary data.</text>
</comment>
<feature type="domain" description="Fumarate lyase N-terminal" evidence="2">
    <location>
        <begin position="14"/>
        <end position="82"/>
    </location>
</feature>
<protein>
    <recommendedName>
        <fullName evidence="2">Fumarate lyase N-terminal domain-containing protein</fullName>
    </recommendedName>
</protein>
<organism evidence="3 4">
    <name type="scientific">Streptomyces katrae</name>
    <dbReference type="NCBI Taxonomy" id="68223"/>
    <lineage>
        <taxon>Bacteria</taxon>
        <taxon>Bacillati</taxon>
        <taxon>Actinomycetota</taxon>
        <taxon>Actinomycetes</taxon>
        <taxon>Kitasatosporales</taxon>
        <taxon>Streptomycetaceae</taxon>
        <taxon>Streptomyces</taxon>
    </lineage>
</organism>
<evidence type="ECO:0000313" key="4">
    <source>
        <dbReference type="Proteomes" id="UP000033551"/>
    </source>
</evidence>
<dbReference type="PANTHER" id="PTHR42696:SF2">
    <property type="entry name" value="ASPARTATE AMMONIA-LYASE"/>
    <property type="match status" value="1"/>
</dbReference>
<gene>
    <name evidence="3" type="ORF">VR44_08985</name>
</gene>
<evidence type="ECO:0000259" key="2">
    <source>
        <dbReference type="Pfam" id="PF00206"/>
    </source>
</evidence>